<evidence type="ECO:0000259" key="3">
    <source>
        <dbReference type="SMART" id="SM00824"/>
    </source>
</evidence>
<comment type="similarity">
    <text evidence="1">Belongs to the thioesterase family.</text>
</comment>
<comment type="caution">
    <text evidence="4">The sequence shown here is derived from an EMBL/GenBank/DDBJ whole genome shotgun (WGS) entry which is preliminary data.</text>
</comment>
<evidence type="ECO:0000313" key="4">
    <source>
        <dbReference type="EMBL" id="MFC5229763.1"/>
    </source>
</evidence>
<dbReference type="InterPro" id="IPR001031">
    <property type="entry name" value="Thioesterase"/>
</dbReference>
<sequence>MSSAMRLSGLWLRSFHPSPKAATRLVCLPHAGGSASYFFPVSKALSPDVEVLAVQYPGRQDRRDEPCLESITELADHVARDLGALTDRPLALFGHSMGASVAFEVARRLAGTEVPLLGLIASGRSAPSSTWGADVHLRDDAGILRELRELSGTDARFFDDEELVRMILPAVRGDYTAVARYRCAPGVRVACPVSVLVGDADAQVPLAQAERWRDHTDGAFDLQVFPGGHFYLNERADEVTAAVADRVARWSAAAARPV</sequence>
<dbReference type="Gene3D" id="3.40.50.1820">
    <property type="entry name" value="alpha/beta hydrolase"/>
    <property type="match status" value="1"/>
</dbReference>
<name>A0ABW0DH35_STRFI</name>
<dbReference type="EMBL" id="JBHSKL010000058">
    <property type="protein sequence ID" value="MFC5229763.1"/>
    <property type="molecule type" value="Genomic_DNA"/>
</dbReference>
<dbReference type="SMART" id="SM00824">
    <property type="entry name" value="PKS_TE"/>
    <property type="match status" value="1"/>
</dbReference>
<dbReference type="Proteomes" id="UP001596156">
    <property type="component" value="Unassembled WGS sequence"/>
</dbReference>
<accession>A0ABW0DH35</accession>
<protein>
    <submittedName>
        <fullName evidence="4">Thioesterase II family protein</fullName>
    </submittedName>
</protein>
<dbReference type="InterPro" id="IPR020802">
    <property type="entry name" value="TesA-like"/>
</dbReference>
<organism evidence="4 5">
    <name type="scientific">Streptomyces fimbriatus</name>
    <dbReference type="NCBI Taxonomy" id="68197"/>
    <lineage>
        <taxon>Bacteria</taxon>
        <taxon>Bacillati</taxon>
        <taxon>Actinomycetota</taxon>
        <taxon>Actinomycetes</taxon>
        <taxon>Kitasatosporales</taxon>
        <taxon>Streptomycetaceae</taxon>
        <taxon>Streptomyces</taxon>
    </lineage>
</organism>
<dbReference type="PANTHER" id="PTHR11487">
    <property type="entry name" value="THIOESTERASE"/>
    <property type="match status" value="1"/>
</dbReference>
<dbReference type="RefSeq" id="WP_344646242.1">
    <property type="nucleotide sequence ID" value="NZ_BAAASS010000036.1"/>
</dbReference>
<keyword evidence="2" id="KW-0378">Hydrolase</keyword>
<gene>
    <name evidence="4" type="ORF">ACFPN6_35500</name>
</gene>
<reference evidence="5" key="1">
    <citation type="journal article" date="2019" name="Int. J. Syst. Evol. Microbiol.">
        <title>The Global Catalogue of Microorganisms (GCM) 10K type strain sequencing project: providing services to taxonomists for standard genome sequencing and annotation.</title>
        <authorList>
            <consortium name="The Broad Institute Genomics Platform"/>
            <consortium name="The Broad Institute Genome Sequencing Center for Infectious Disease"/>
            <person name="Wu L."/>
            <person name="Ma J."/>
        </authorList>
    </citation>
    <scope>NUCLEOTIDE SEQUENCE [LARGE SCALE GENOMIC DNA]</scope>
    <source>
        <strain evidence="5">CCM 8479</strain>
    </source>
</reference>
<dbReference type="PANTHER" id="PTHR11487:SF0">
    <property type="entry name" value="S-ACYL FATTY ACID SYNTHASE THIOESTERASE, MEDIUM CHAIN"/>
    <property type="match status" value="1"/>
</dbReference>
<proteinExistence type="inferred from homology"/>
<evidence type="ECO:0000313" key="5">
    <source>
        <dbReference type="Proteomes" id="UP001596156"/>
    </source>
</evidence>
<evidence type="ECO:0000256" key="2">
    <source>
        <dbReference type="ARBA" id="ARBA00022801"/>
    </source>
</evidence>
<dbReference type="InterPro" id="IPR029058">
    <property type="entry name" value="AB_hydrolase_fold"/>
</dbReference>
<dbReference type="InterPro" id="IPR012223">
    <property type="entry name" value="TEII"/>
</dbReference>
<dbReference type="SUPFAM" id="SSF53474">
    <property type="entry name" value="alpha/beta-Hydrolases"/>
    <property type="match status" value="1"/>
</dbReference>
<dbReference type="Pfam" id="PF00975">
    <property type="entry name" value="Thioesterase"/>
    <property type="match status" value="1"/>
</dbReference>
<keyword evidence="5" id="KW-1185">Reference proteome</keyword>
<feature type="domain" description="Thioesterase TesA-like" evidence="3">
    <location>
        <begin position="26"/>
        <end position="251"/>
    </location>
</feature>
<evidence type="ECO:0000256" key="1">
    <source>
        <dbReference type="ARBA" id="ARBA00007169"/>
    </source>
</evidence>